<organism evidence="8 9">
    <name type="scientific">Paramecium sonneborni</name>
    <dbReference type="NCBI Taxonomy" id="65129"/>
    <lineage>
        <taxon>Eukaryota</taxon>
        <taxon>Sar</taxon>
        <taxon>Alveolata</taxon>
        <taxon>Ciliophora</taxon>
        <taxon>Intramacronucleata</taxon>
        <taxon>Oligohymenophorea</taxon>
        <taxon>Peniculida</taxon>
        <taxon>Parameciidae</taxon>
        <taxon>Paramecium</taxon>
    </lineage>
</organism>
<protein>
    <recommendedName>
        <fullName evidence="7">Cytochrome c domain-containing protein</fullName>
    </recommendedName>
</protein>
<dbReference type="GO" id="GO:0009055">
    <property type="term" value="F:electron transfer activity"/>
    <property type="evidence" value="ECO:0007669"/>
    <property type="project" value="InterPro"/>
</dbReference>
<evidence type="ECO:0000256" key="5">
    <source>
        <dbReference type="PROSITE-ProRule" id="PRU00433"/>
    </source>
</evidence>
<dbReference type="InterPro" id="IPR009056">
    <property type="entry name" value="Cyt_c-like_dom"/>
</dbReference>
<name>A0A8S1PAB9_9CILI</name>
<comment type="subcellular location">
    <subcellularLocation>
        <location evidence="1">Mitochondrion intermembrane space</location>
    </subcellularLocation>
</comment>
<evidence type="ECO:0000256" key="3">
    <source>
        <dbReference type="ARBA" id="ARBA00022723"/>
    </source>
</evidence>
<comment type="caution">
    <text evidence="8">The sequence shown here is derived from an EMBL/GenBank/DDBJ whole genome shotgun (WGS) entry which is preliminary data.</text>
</comment>
<proteinExistence type="inferred from homology"/>
<keyword evidence="5" id="KW-0349">Heme</keyword>
<dbReference type="AlphaFoldDB" id="A0A8S1PAB9"/>
<evidence type="ECO:0000256" key="2">
    <source>
        <dbReference type="ARBA" id="ARBA00006488"/>
    </source>
</evidence>
<feature type="domain" description="Cytochrome c" evidence="7">
    <location>
        <begin position="78"/>
        <end position="192"/>
    </location>
</feature>
<accession>A0A8S1PAB9</accession>
<dbReference type="Proteomes" id="UP000692954">
    <property type="component" value="Unassembled WGS sequence"/>
</dbReference>
<dbReference type="OrthoDB" id="283834at2759"/>
<evidence type="ECO:0000313" key="8">
    <source>
        <dbReference type="EMBL" id="CAD8099698.1"/>
    </source>
</evidence>
<dbReference type="PROSITE" id="PS51007">
    <property type="entry name" value="CYTC"/>
    <property type="match status" value="1"/>
</dbReference>
<reference evidence="8" key="1">
    <citation type="submission" date="2021-01" db="EMBL/GenBank/DDBJ databases">
        <authorList>
            <consortium name="Genoscope - CEA"/>
            <person name="William W."/>
        </authorList>
    </citation>
    <scope>NUCLEOTIDE SEQUENCE</scope>
</reference>
<evidence type="ECO:0000313" key="9">
    <source>
        <dbReference type="Proteomes" id="UP000692954"/>
    </source>
</evidence>
<evidence type="ECO:0000256" key="6">
    <source>
        <dbReference type="RuleBase" id="RU004426"/>
    </source>
</evidence>
<keyword evidence="3 5" id="KW-0479">Metal-binding</keyword>
<evidence type="ECO:0000256" key="4">
    <source>
        <dbReference type="ARBA" id="ARBA00023004"/>
    </source>
</evidence>
<dbReference type="GO" id="GO:0046872">
    <property type="term" value="F:metal ion binding"/>
    <property type="evidence" value="ECO:0007669"/>
    <property type="project" value="UniProtKB-KW"/>
</dbReference>
<keyword evidence="4 5" id="KW-0408">Iron</keyword>
<evidence type="ECO:0000256" key="1">
    <source>
        <dbReference type="ARBA" id="ARBA00004569"/>
    </source>
</evidence>
<keyword evidence="9" id="KW-1185">Reference proteome</keyword>
<dbReference type="InterPro" id="IPR002327">
    <property type="entry name" value="Cyt_c_1A/1B"/>
</dbReference>
<dbReference type="Pfam" id="PF00034">
    <property type="entry name" value="Cytochrom_C"/>
    <property type="match status" value="1"/>
</dbReference>
<sequence length="237" mass="27393">MTSEDPNEKWKKILLNPYGKSKDDVQNEIRAMHKEQQMIDEAITREALLQSIKAKKTYRNLTNPNTNADKQKLVPVDGDLKQGAKVFMRACASCHSLEIFTGKPYAADFSFQESSGPSLAQIYNKPAASQRVYEEYTMALLDSKIFWNSYNLFMWAKDPQAMCKGTKCLQRGELLESAEDRADLVKFLKGFTKATSDLYRRSFTKYHGYEWQNYREQGLAKAREVAHQRQGYEQEKK</sequence>
<dbReference type="EMBL" id="CAJJDN010000072">
    <property type="protein sequence ID" value="CAD8099698.1"/>
    <property type="molecule type" value="Genomic_DNA"/>
</dbReference>
<dbReference type="GO" id="GO:0020037">
    <property type="term" value="F:heme binding"/>
    <property type="evidence" value="ECO:0007669"/>
    <property type="project" value="InterPro"/>
</dbReference>
<evidence type="ECO:0000259" key="7">
    <source>
        <dbReference type="PROSITE" id="PS51007"/>
    </source>
</evidence>
<gene>
    <name evidence="8" type="ORF">PSON_ATCC_30995.1.T0720154</name>
</gene>
<dbReference type="GO" id="GO:0005758">
    <property type="term" value="C:mitochondrial intermembrane space"/>
    <property type="evidence" value="ECO:0007669"/>
    <property type="project" value="UniProtKB-SubCell"/>
</dbReference>
<comment type="similarity">
    <text evidence="2 6">Belongs to the cytochrome c family.</text>
</comment>
<dbReference type="PANTHER" id="PTHR11961">
    <property type="entry name" value="CYTOCHROME C"/>
    <property type="match status" value="1"/>
</dbReference>